<protein>
    <submittedName>
        <fullName evidence="2">Uncharacterized protein</fullName>
    </submittedName>
</protein>
<dbReference type="EMBL" id="QLAG01000014">
    <property type="protein sequence ID" value="TLX63070.1"/>
    <property type="molecule type" value="Genomic_DNA"/>
</dbReference>
<reference evidence="2 3" key="1">
    <citation type="journal article" date="2017" name="Eur. J. Clin. Microbiol. Infect. Dis.">
        <title>Uncommonly isolated clinical Pseudomonas: identification and phylogenetic assignation.</title>
        <authorList>
            <person name="Mulet M."/>
            <person name="Gomila M."/>
            <person name="Ramirez A."/>
            <person name="Cardew S."/>
            <person name="Moore E.R."/>
            <person name="Lalucat J."/>
            <person name="Garcia-Valdes E."/>
        </authorList>
    </citation>
    <scope>NUCLEOTIDE SEQUENCE [LARGE SCALE GENOMIC DNA]</scope>
    <source>
        <strain evidence="2 3">SD129</strain>
    </source>
</reference>
<feature type="region of interest" description="Disordered" evidence="1">
    <location>
        <begin position="146"/>
        <end position="188"/>
    </location>
</feature>
<evidence type="ECO:0000256" key="1">
    <source>
        <dbReference type="SAM" id="MobiDB-lite"/>
    </source>
</evidence>
<gene>
    <name evidence="2" type="ORF">DN820_12365</name>
</gene>
<dbReference type="Proteomes" id="UP000306753">
    <property type="component" value="Unassembled WGS sequence"/>
</dbReference>
<sequence>MQDTQYKVVFSGEIMPGMTLDTVKDNLVRLFKSDRSRIDDLFGKGPVALKRELREDEADKYLDALQRAGAQAHKEIDFAASLTLVDSEPAGDAQPAQRPTMECPKCGHSQPKAIDCSACGIVIEKYLARQALLKEQAEALTATVGAQSAVSNDSPHGSEDGSQQPDGELQPLTLKDRIGQLLSRLPGR</sequence>
<proteinExistence type="predicted"/>
<feature type="compositionally biased region" description="Polar residues" evidence="1">
    <location>
        <begin position="146"/>
        <end position="165"/>
    </location>
</feature>
<keyword evidence="3" id="KW-1185">Reference proteome</keyword>
<dbReference type="RefSeq" id="WP_138411877.1">
    <property type="nucleotide sequence ID" value="NZ_QLAG01000014.1"/>
</dbReference>
<evidence type="ECO:0000313" key="2">
    <source>
        <dbReference type="EMBL" id="TLX63070.1"/>
    </source>
</evidence>
<accession>A0A5R9QDR1</accession>
<evidence type="ECO:0000313" key="3">
    <source>
        <dbReference type="Proteomes" id="UP000306753"/>
    </source>
</evidence>
<organism evidence="2 3">
    <name type="scientific">Stutzerimonas nosocomialis</name>
    <dbReference type="NCBI Taxonomy" id="1056496"/>
    <lineage>
        <taxon>Bacteria</taxon>
        <taxon>Pseudomonadati</taxon>
        <taxon>Pseudomonadota</taxon>
        <taxon>Gammaproteobacteria</taxon>
        <taxon>Pseudomonadales</taxon>
        <taxon>Pseudomonadaceae</taxon>
        <taxon>Stutzerimonas</taxon>
    </lineage>
</organism>
<dbReference type="AlphaFoldDB" id="A0A5R9QDR1"/>
<name>A0A5R9QDR1_9GAMM</name>
<comment type="caution">
    <text evidence="2">The sequence shown here is derived from an EMBL/GenBank/DDBJ whole genome shotgun (WGS) entry which is preliminary data.</text>
</comment>